<dbReference type="AlphaFoldDB" id="A0A645I788"/>
<gene>
    <name evidence="1" type="ORF">SDC9_194772</name>
</gene>
<reference evidence="1" key="1">
    <citation type="submission" date="2019-08" db="EMBL/GenBank/DDBJ databases">
        <authorList>
            <person name="Kucharzyk K."/>
            <person name="Murdoch R.W."/>
            <person name="Higgins S."/>
            <person name="Loffler F."/>
        </authorList>
    </citation>
    <scope>NUCLEOTIDE SEQUENCE</scope>
</reference>
<comment type="caution">
    <text evidence="1">The sequence shown here is derived from an EMBL/GenBank/DDBJ whole genome shotgun (WGS) entry which is preliminary data.</text>
</comment>
<protein>
    <submittedName>
        <fullName evidence="1">Uncharacterized protein</fullName>
    </submittedName>
</protein>
<dbReference type="EMBL" id="VSSQ01108467">
    <property type="protein sequence ID" value="MPN47171.1"/>
    <property type="molecule type" value="Genomic_DNA"/>
</dbReference>
<proteinExistence type="predicted"/>
<accession>A0A645I788</accession>
<organism evidence="1">
    <name type="scientific">bioreactor metagenome</name>
    <dbReference type="NCBI Taxonomy" id="1076179"/>
    <lineage>
        <taxon>unclassified sequences</taxon>
        <taxon>metagenomes</taxon>
        <taxon>ecological metagenomes</taxon>
    </lineage>
</organism>
<evidence type="ECO:0000313" key="1">
    <source>
        <dbReference type="EMBL" id="MPN47171.1"/>
    </source>
</evidence>
<sequence length="79" mass="8323">MGIVLKRAQLFITAAGYTPPLRMDREATVRALVDPGVFSFGTEQLSFFGPGPLALPGAGDVRTVDEAVKEAVKCLSSAL</sequence>
<name>A0A645I788_9ZZZZ</name>